<evidence type="ECO:0000256" key="1">
    <source>
        <dbReference type="ARBA" id="ARBA00004141"/>
    </source>
</evidence>
<feature type="transmembrane region" description="Helical" evidence="11">
    <location>
        <begin position="613"/>
        <end position="632"/>
    </location>
</feature>
<evidence type="ECO:0000256" key="3">
    <source>
        <dbReference type="ARBA" id="ARBA00022692"/>
    </source>
</evidence>
<dbReference type="VEuPathDB" id="TriTrypDB:BCY84_21133"/>
<gene>
    <name evidence="13" type="ORF">ECC02_005005</name>
</gene>
<dbReference type="GO" id="GO:0016020">
    <property type="term" value="C:membrane"/>
    <property type="evidence" value="ECO:0007669"/>
    <property type="project" value="UniProtKB-SubCell"/>
</dbReference>
<keyword evidence="6" id="KW-0833">Ubl conjugation pathway</keyword>
<evidence type="ECO:0000256" key="11">
    <source>
        <dbReference type="SAM" id="Phobius"/>
    </source>
</evidence>
<dbReference type="Proteomes" id="UP000583944">
    <property type="component" value="Unassembled WGS sequence"/>
</dbReference>
<dbReference type="VEuPathDB" id="TriTrypDB:ECC02_005005"/>
<feature type="region of interest" description="Disordered" evidence="10">
    <location>
        <begin position="461"/>
        <end position="481"/>
    </location>
</feature>
<feature type="transmembrane region" description="Helical" evidence="11">
    <location>
        <begin position="348"/>
        <end position="368"/>
    </location>
</feature>
<dbReference type="GO" id="GO:0016740">
    <property type="term" value="F:transferase activity"/>
    <property type="evidence" value="ECO:0007669"/>
    <property type="project" value="UniProtKB-KW"/>
</dbReference>
<dbReference type="SMART" id="SM00744">
    <property type="entry name" value="RINGv"/>
    <property type="match status" value="1"/>
</dbReference>
<name>A0A7J6Y5H4_TRYCR</name>
<dbReference type="Pfam" id="PF12906">
    <property type="entry name" value="RINGv"/>
    <property type="match status" value="1"/>
</dbReference>
<dbReference type="PANTHER" id="PTHR46065">
    <property type="entry name" value="E3 UBIQUITIN-PROTEIN LIGASE MARCH 2/3 FAMILY MEMBER"/>
    <property type="match status" value="1"/>
</dbReference>
<accession>A0A7J6Y5H4</accession>
<proteinExistence type="predicted"/>
<keyword evidence="7" id="KW-0862">Zinc</keyword>
<comment type="subcellular location">
    <subcellularLocation>
        <location evidence="1">Membrane</location>
        <topology evidence="1">Multi-pass membrane protein</topology>
    </subcellularLocation>
</comment>
<feature type="transmembrane region" description="Helical" evidence="11">
    <location>
        <begin position="38"/>
        <end position="63"/>
    </location>
</feature>
<dbReference type="CDD" id="cd16495">
    <property type="entry name" value="RING_CH-C4HC3_MARCH"/>
    <property type="match status" value="1"/>
</dbReference>
<protein>
    <recommendedName>
        <fullName evidence="12">RING-CH-type domain-containing protein</fullName>
    </recommendedName>
</protein>
<feature type="transmembrane region" description="Helical" evidence="11">
    <location>
        <begin position="644"/>
        <end position="663"/>
    </location>
</feature>
<dbReference type="AlphaFoldDB" id="A0A7J6Y5H4"/>
<dbReference type="PANTHER" id="PTHR46065:SF3">
    <property type="entry name" value="FI20425P1"/>
    <property type="match status" value="1"/>
</dbReference>
<dbReference type="InterPro" id="IPR013083">
    <property type="entry name" value="Znf_RING/FYVE/PHD"/>
</dbReference>
<evidence type="ECO:0000256" key="2">
    <source>
        <dbReference type="ARBA" id="ARBA00022679"/>
    </source>
</evidence>
<keyword evidence="9 11" id="KW-0472">Membrane</keyword>
<comment type="caution">
    <text evidence="13">The sequence shown here is derived from an EMBL/GenBank/DDBJ whole genome shotgun (WGS) entry which is preliminary data.</text>
</comment>
<keyword evidence="4" id="KW-0479">Metal-binding</keyword>
<dbReference type="InterPro" id="IPR011016">
    <property type="entry name" value="Znf_RING-CH"/>
</dbReference>
<reference evidence="13 14" key="1">
    <citation type="journal article" date="2019" name="Genome Biol. Evol.">
        <title>Nanopore Sequencing Significantly Improves Genome Assembly of the Protozoan Parasite Trypanosoma cruzi.</title>
        <authorList>
            <person name="Diaz-Viraque F."/>
            <person name="Pita S."/>
            <person name="Greif G."/>
            <person name="de Souza R.C.M."/>
            <person name="Iraola G."/>
            <person name="Robello C."/>
        </authorList>
    </citation>
    <scope>NUCLEOTIDE SEQUENCE [LARGE SCALE GENOMIC DNA]</scope>
    <source>
        <strain evidence="13 14">Berenice</strain>
    </source>
</reference>
<feature type="domain" description="RING-CH-type" evidence="12">
    <location>
        <begin position="483"/>
        <end position="547"/>
    </location>
</feature>
<evidence type="ECO:0000313" key="13">
    <source>
        <dbReference type="EMBL" id="KAF5222024.1"/>
    </source>
</evidence>
<evidence type="ECO:0000256" key="8">
    <source>
        <dbReference type="ARBA" id="ARBA00022989"/>
    </source>
</evidence>
<feature type="transmembrane region" description="Helical" evidence="11">
    <location>
        <begin position="12"/>
        <end position="32"/>
    </location>
</feature>
<evidence type="ECO:0000256" key="7">
    <source>
        <dbReference type="ARBA" id="ARBA00022833"/>
    </source>
</evidence>
<dbReference type="SUPFAM" id="SSF57850">
    <property type="entry name" value="RING/U-box"/>
    <property type="match status" value="1"/>
</dbReference>
<evidence type="ECO:0000259" key="12">
    <source>
        <dbReference type="PROSITE" id="PS51292"/>
    </source>
</evidence>
<evidence type="ECO:0000256" key="6">
    <source>
        <dbReference type="ARBA" id="ARBA00022786"/>
    </source>
</evidence>
<feature type="transmembrane region" description="Helical" evidence="11">
    <location>
        <begin position="579"/>
        <end position="601"/>
    </location>
</feature>
<dbReference type="Gene3D" id="3.30.40.10">
    <property type="entry name" value="Zinc/RING finger domain, C3HC4 (zinc finger)"/>
    <property type="match status" value="1"/>
</dbReference>
<feature type="transmembrane region" description="Helical" evidence="11">
    <location>
        <begin position="683"/>
        <end position="705"/>
    </location>
</feature>
<feature type="transmembrane region" description="Helical" evidence="11">
    <location>
        <begin position="75"/>
        <end position="91"/>
    </location>
</feature>
<evidence type="ECO:0000256" key="5">
    <source>
        <dbReference type="ARBA" id="ARBA00022771"/>
    </source>
</evidence>
<keyword evidence="5" id="KW-0863">Zinc-finger</keyword>
<evidence type="ECO:0000313" key="14">
    <source>
        <dbReference type="Proteomes" id="UP000583944"/>
    </source>
</evidence>
<evidence type="ECO:0000256" key="10">
    <source>
        <dbReference type="SAM" id="MobiDB-lite"/>
    </source>
</evidence>
<dbReference type="PROSITE" id="PS51292">
    <property type="entry name" value="ZF_RING_CH"/>
    <property type="match status" value="1"/>
</dbReference>
<evidence type="ECO:0000256" key="4">
    <source>
        <dbReference type="ARBA" id="ARBA00022723"/>
    </source>
</evidence>
<sequence>MKGYIFFFIGYYYYYYYYYYFFFFAHALFYFISPFLSFFFSLFFFFSHVCTLPLDLFSSLCCSRLKKVMHAKTRHFFWLGLIVLLWTFTAGREAAQQPTVALFNGEHGNIMSVATWSDIDFGRRSAMGGGRRPARVFALEATLPVVGQEKSSKDDERVNRDLYFFPYCSVTKNSADKEDSNAPCSLSHFEGYILLRFRGGWEENFAVSLWQDSAPSIDVEVAERVFRDLINDSSATFPFAIDDSSDKDSTFSGIMRRYELIESCNDFTDECFQARRMTYTTSFKEIPLGRYTGRVIFSVGLPGAWNRPWVLRLRSTMPHDSLTGIDIVLVLVDKKGSFNWELWLTSSGFGQLFLAVLCVLVTMCFILVTKEVGMRLSEPTALNGRRTTVLYEETEFNNGHCLSLYRIMLATQETCMKIFSWLFVAKRAMHRYFHSWPRRRWEGAASNVVISAEMREVASNVEEDSQHMEPQSDCVEMNGSSEESDGDEYVCRICRSKKPVDDLFAPCACDGSAKYVHKKCLEKWRAMTLNTEHRRVCAECKTPYNLVVERVPISPDELLHSPVCVPACRLMVKRAVGPLFFIFLLWIGGYYLKFCMYLVTGLDEGVVWSAANFYHWVLGMYSVVALCLNLWALEYVLIDFDESWQQLLLLIISLCTVEIPLNYVGQITLSWLLNRHWSLEVSYGLGIIVTAVSSITLLPHLYVFLQSLSTEREVVLPRVEGVRNRIIL</sequence>
<dbReference type="GO" id="GO:0008270">
    <property type="term" value="F:zinc ion binding"/>
    <property type="evidence" value="ECO:0007669"/>
    <property type="project" value="UniProtKB-KW"/>
</dbReference>
<evidence type="ECO:0000256" key="9">
    <source>
        <dbReference type="ARBA" id="ARBA00023136"/>
    </source>
</evidence>
<organism evidence="13 14">
    <name type="scientific">Trypanosoma cruzi</name>
    <dbReference type="NCBI Taxonomy" id="5693"/>
    <lineage>
        <taxon>Eukaryota</taxon>
        <taxon>Discoba</taxon>
        <taxon>Euglenozoa</taxon>
        <taxon>Kinetoplastea</taxon>
        <taxon>Metakinetoplastina</taxon>
        <taxon>Trypanosomatida</taxon>
        <taxon>Trypanosomatidae</taxon>
        <taxon>Trypanosoma</taxon>
        <taxon>Schizotrypanum</taxon>
    </lineage>
</organism>
<keyword evidence="2" id="KW-0808">Transferase</keyword>
<keyword evidence="8 11" id="KW-1133">Transmembrane helix</keyword>
<dbReference type="EMBL" id="JABDHM010000031">
    <property type="protein sequence ID" value="KAF5222024.1"/>
    <property type="molecule type" value="Genomic_DNA"/>
</dbReference>
<keyword evidence="3 11" id="KW-0812">Transmembrane</keyword>